<evidence type="ECO:0008006" key="3">
    <source>
        <dbReference type="Google" id="ProtNLM"/>
    </source>
</evidence>
<dbReference type="EMBL" id="JACJTB010000019">
    <property type="protein sequence ID" value="MBD2595725.1"/>
    <property type="molecule type" value="Genomic_DNA"/>
</dbReference>
<evidence type="ECO:0000313" key="2">
    <source>
        <dbReference type="Proteomes" id="UP000603457"/>
    </source>
</evidence>
<name>A0ABR8FWB9_9NOSO</name>
<organism evidence="1 2">
    <name type="scientific">Nostoc spongiaeforme FACHB-130</name>
    <dbReference type="NCBI Taxonomy" id="1357510"/>
    <lineage>
        <taxon>Bacteria</taxon>
        <taxon>Bacillati</taxon>
        <taxon>Cyanobacteriota</taxon>
        <taxon>Cyanophyceae</taxon>
        <taxon>Nostocales</taxon>
        <taxon>Nostocaceae</taxon>
        <taxon>Nostoc</taxon>
    </lineage>
</organism>
<protein>
    <recommendedName>
        <fullName evidence="3">Ribbon-helix-helix protein CopG domain-containing protein</fullName>
    </recommendedName>
</protein>
<reference evidence="1 2" key="1">
    <citation type="journal article" date="2020" name="ISME J.">
        <title>Comparative genomics reveals insights into cyanobacterial evolution and habitat adaptation.</title>
        <authorList>
            <person name="Chen M.Y."/>
            <person name="Teng W.K."/>
            <person name="Zhao L."/>
            <person name="Hu C.X."/>
            <person name="Zhou Y.K."/>
            <person name="Han B.P."/>
            <person name="Song L.R."/>
            <person name="Shu W.S."/>
        </authorList>
    </citation>
    <scope>NUCLEOTIDE SEQUENCE [LARGE SCALE GENOMIC DNA]</scope>
    <source>
        <strain evidence="1 2">FACHB-130</strain>
    </source>
</reference>
<dbReference type="Proteomes" id="UP000603457">
    <property type="component" value="Unassembled WGS sequence"/>
</dbReference>
<sequence>MAKDNRVTIRLTDSDREWLDGLSAKSGLTITEVIREVLKLARMSNSQAKAYHDCLEYLQGLEPENFLSGLDELISQLQEVKANGK</sequence>
<evidence type="ECO:0000313" key="1">
    <source>
        <dbReference type="EMBL" id="MBD2595725.1"/>
    </source>
</evidence>
<accession>A0ABR8FWB9</accession>
<keyword evidence="2" id="KW-1185">Reference proteome</keyword>
<comment type="caution">
    <text evidence="1">The sequence shown here is derived from an EMBL/GenBank/DDBJ whole genome shotgun (WGS) entry which is preliminary data.</text>
</comment>
<proteinExistence type="predicted"/>
<dbReference type="RefSeq" id="WP_190968515.1">
    <property type="nucleotide sequence ID" value="NZ_JACJTB010000019.1"/>
</dbReference>
<gene>
    <name evidence="1" type="ORF">H6G74_15515</name>
</gene>